<dbReference type="SMART" id="SM00332">
    <property type="entry name" value="PP2Cc"/>
    <property type="match status" value="1"/>
</dbReference>
<dbReference type="InterPro" id="IPR001932">
    <property type="entry name" value="PPM-type_phosphatase-like_dom"/>
</dbReference>
<reference evidence="4 5" key="1">
    <citation type="submission" date="2024-05" db="EMBL/GenBank/DDBJ databases">
        <title>A draft genome resource for the thread blight pathogen Marasmius tenuissimus strain MS-2.</title>
        <authorList>
            <person name="Yulfo-Soto G.E."/>
            <person name="Baruah I.K."/>
            <person name="Amoako-Attah I."/>
            <person name="Bukari Y."/>
            <person name="Meinhardt L.W."/>
            <person name="Bailey B.A."/>
            <person name="Cohen S.P."/>
        </authorList>
    </citation>
    <scope>NUCLEOTIDE SEQUENCE [LARGE SCALE GENOMIC DNA]</scope>
    <source>
        <strain evidence="4 5">MS-2</strain>
    </source>
</reference>
<comment type="catalytic activity">
    <reaction evidence="1">
        <text>O-phospho-L-seryl-[protein] + H2O = L-seryl-[protein] + phosphate</text>
        <dbReference type="Rhea" id="RHEA:20629"/>
        <dbReference type="Rhea" id="RHEA-COMP:9863"/>
        <dbReference type="Rhea" id="RHEA-COMP:11604"/>
        <dbReference type="ChEBI" id="CHEBI:15377"/>
        <dbReference type="ChEBI" id="CHEBI:29999"/>
        <dbReference type="ChEBI" id="CHEBI:43474"/>
        <dbReference type="ChEBI" id="CHEBI:83421"/>
        <dbReference type="EC" id="3.1.3.16"/>
    </reaction>
</comment>
<dbReference type="PANTHER" id="PTHR12320:SF1">
    <property type="entry name" value="PROTEIN PHOSPHATASE PTC7 HOMOLOG"/>
    <property type="match status" value="1"/>
</dbReference>
<gene>
    <name evidence="4" type="primary">PTC7</name>
    <name evidence="4" type="ORF">AAF712_001272</name>
</gene>
<name>A0ABR3ABR5_9AGAR</name>
<keyword evidence="1 4" id="KW-0378">Hydrolase</keyword>
<dbReference type="SMART" id="SM00331">
    <property type="entry name" value="PP2C_SIG"/>
    <property type="match status" value="1"/>
</dbReference>
<proteinExistence type="inferred from homology"/>
<evidence type="ECO:0000313" key="4">
    <source>
        <dbReference type="EMBL" id="KAL0071415.1"/>
    </source>
</evidence>
<organism evidence="4 5">
    <name type="scientific">Marasmius tenuissimus</name>
    <dbReference type="NCBI Taxonomy" id="585030"/>
    <lineage>
        <taxon>Eukaryota</taxon>
        <taxon>Fungi</taxon>
        <taxon>Dikarya</taxon>
        <taxon>Basidiomycota</taxon>
        <taxon>Agaricomycotina</taxon>
        <taxon>Agaricomycetes</taxon>
        <taxon>Agaricomycetidae</taxon>
        <taxon>Agaricales</taxon>
        <taxon>Marasmiineae</taxon>
        <taxon>Marasmiaceae</taxon>
        <taxon>Marasmius</taxon>
    </lineage>
</organism>
<protein>
    <recommendedName>
        <fullName evidence="1">Protein phosphatase</fullName>
        <ecNumber evidence="1">3.1.3.16</ecNumber>
    </recommendedName>
</protein>
<dbReference type="EMBL" id="JBBXMP010000003">
    <property type="protein sequence ID" value="KAL0071415.1"/>
    <property type="molecule type" value="Genomic_DNA"/>
</dbReference>
<dbReference type="PROSITE" id="PS51746">
    <property type="entry name" value="PPM_2"/>
    <property type="match status" value="1"/>
</dbReference>
<evidence type="ECO:0000259" key="3">
    <source>
        <dbReference type="PROSITE" id="PS51746"/>
    </source>
</evidence>
<dbReference type="InterPro" id="IPR036457">
    <property type="entry name" value="PPM-type-like_dom_sf"/>
</dbReference>
<keyword evidence="1" id="KW-0460">Magnesium</keyword>
<dbReference type="Proteomes" id="UP001437256">
    <property type="component" value="Unassembled WGS sequence"/>
</dbReference>
<evidence type="ECO:0000313" key="5">
    <source>
        <dbReference type="Proteomes" id="UP001437256"/>
    </source>
</evidence>
<comment type="caution">
    <text evidence="4">The sequence shown here is derived from an EMBL/GenBank/DDBJ whole genome shotgun (WGS) entry which is preliminary data.</text>
</comment>
<comment type="similarity">
    <text evidence="1">Belongs to the PP2C family.</text>
</comment>
<comment type="cofactor">
    <cofactor evidence="1">
        <name>Mn(2+)</name>
        <dbReference type="ChEBI" id="CHEBI:29035"/>
    </cofactor>
</comment>
<evidence type="ECO:0000256" key="2">
    <source>
        <dbReference type="SAM" id="MobiDB-lite"/>
    </source>
</evidence>
<comment type="cofactor">
    <cofactor evidence="1">
        <name>Mg(2+)</name>
        <dbReference type="ChEBI" id="CHEBI:18420"/>
    </cofactor>
</comment>
<dbReference type="SUPFAM" id="SSF81606">
    <property type="entry name" value="PP2C-like"/>
    <property type="match status" value="1"/>
</dbReference>
<evidence type="ECO:0000256" key="1">
    <source>
        <dbReference type="RuleBase" id="RU366020"/>
    </source>
</evidence>
<keyword evidence="5" id="KW-1185">Reference proteome</keyword>
<feature type="domain" description="PPM-type phosphatase" evidence="3">
    <location>
        <begin position="105"/>
        <end position="382"/>
    </location>
</feature>
<accession>A0ABR3ABR5</accession>
<dbReference type="PANTHER" id="PTHR12320">
    <property type="entry name" value="PROTEIN PHOSPHATASE 2C"/>
    <property type="match status" value="1"/>
</dbReference>
<keyword evidence="1" id="KW-0464">Manganese</keyword>
<dbReference type="Gene3D" id="3.60.40.10">
    <property type="entry name" value="PPM-type phosphatase domain"/>
    <property type="match status" value="1"/>
</dbReference>
<comment type="catalytic activity">
    <reaction evidence="1">
        <text>O-phospho-L-threonyl-[protein] + H2O = L-threonyl-[protein] + phosphate</text>
        <dbReference type="Rhea" id="RHEA:47004"/>
        <dbReference type="Rhea" id="RHEA-COMP:11060"/>
        <dbReference type="Rhea" id="RHEA-COMP:11605"/>
        <dbReference type="ChEBI" id="CHEBI:15377"/>
        <dbReference type="ChEBI" id="CHEBI:30013"/>
        <dbReference type="ChEBI" id="CHEBI:43474"/>
        <dbReference type="ChEBI" id="CHEBI:61977"/>
        <dbReference type="EC" id="3.1.3.16"/>
    </reaction>
</comment>
<sequence>MRKSPFSTSALARYRRSPNFRAYADSQKPTITLPEEEDGSSEYYSTISPGNTYPKASSLSRPYRFHIAASYAGKPESARGNQNVQVPSFPHESVIGRWRDQTLLRSSVARKKPWFSKDAGEDFFFIQEGVAFGVADGVGGWVDSGVDPSLFSQSLMYHAHRYCRNAWAGEPEVDPTLDYEEREQVEGWELTPYACLDLAYGGVLREKFVEAGSSTACLLSLNASSGLLRSANLGDSGFLIIRSSNVIHKNPIQSHYFNCPKQLTKLPAKQARKFSRACIDSPSEAETYSAKLRDGDIVVAYTDGLSDNVFPSEMVTICSLVARQGGSEDEQVRMMADRMVEFGRQSMMSRDKLTPFEREAARQGMFFRGGKVDDVTVIVALVRETH</sequence>
<keyword evidence="1" id="KW-0904">Protein phosphatase</keyword>
<dbReference type="GO" id="GO:0004722">
    <property type="term" value="F:protein serine/threonine phosphatase activity"/>
    <property type="evidence" value="ECO:0007669"/>
    <property type="project" value="UniProtKB-EC"/>
</dbReference>
<dbReference type="InterPro" id="IPR039123">
    <property type="entry name" value="PPTC7"/>
</dbReference>
<dbReference type="EC" id="3.1.3.16" evidence="1"/>
<feature type="region of interest" description="Disordered" evidence="2">
    <location>
        <begin position="23"/>
        <end position="47"/>
    </location>
</feature>
<keyword evidence="1" id="KW-0479">Metal-binding</keyword>